<comment type="cofactor">
    <cofactor evidence="10">
        <name>Mg(2+)</name>
        <dbReference type="ChEBI" id="CHEBI:18420"/>
    </cofactor>
    <text evidence="10">Binds 3 Mg(2+) ions per subunit.</text>
</comment>
<evidence type="ECO:0000313" key="13">
    <source>
        <dbReference type="WBParaSite" id="PTRK_0001113700.1"/>
    </source>
</evidence>
<comment type="pathway">
    <text evidence="1 10">Purine metabolism; AMP biosynthesis via salvage pathway; AMP from adenosine: step 1/1.</text>
</comment>
<dbReference type="GO" id="GO:0044209">
    <property type="term" value="P:AMP salvage"/>
    <property type="evidence" value="ECO:0007669"/>
    <property type="project" value="UniProtKB-UniRule"/>
</dbReference>
<comment type="function">
    <text evidence="10">ATP dependent phosphorylation of adenosine and other related nucleoside analogs to monophosphate derivatives.</text>
</comment>
<keyword evidence="4 10" id="KW-0808">Transferase</keyword>
<evidence type="ECO:0000256" key="7">
    <source>
        <dbReference type="ARBA" id="ARBA00022777"/>
    </source>
</evidence>
<dbReference type="Proteomes" id="UP000038045">
    <property type="component" value="Unplaced"/>
</dbReference>
<proteinExistence type="inferred from homology"/>
<dbReference type="GO" id="GO:0005829">
    <property type="term" value="C:cytosol"/>
    <property type="evidence" value="ECO:0007669"/>
    <property type="project" value="TreeGrafter"/>
</dbReference>
<dbReference type="GO" id="GO:0006144">
    <property type="term" value="P:purine nucleobase metabolic process"/>
    <property type="evidence" value="ECO:0007669"/>
    <property type="project" value="TreeGrafter"/>
</dbReference>
<evidence type="ECO:0000256" key="5">
    <source>
        <dbReference type="ARBA" id="ARBA00022726"/>
    </source>
</evidence>
<dbReference type="InterPro" id="IPR002173">
    <property type="entry name" value="Carboh/pur_kinase_PfkB_CS"/>
</dbReference>
<keyword evidence="10" id="KW-0539">Nucleus</keyword>
<dbReference type="GO" id="GO:0006166">
    <property type="term" value="P:purine ribonucleoside salvage"/>
    <property type="evidence" value="ECO:0007669"/>
    <property type="project" value="UniProtKB-KW"/>
</dbReference>
<evidence type="ECO:0000256" key="10">
    <source>
        <dbReference type="RuleBase" id="RU368116"/>
    </source>
</evidence>
<dbReference type="Gene3D" id="3.40.1190.20">
    <property type="match status" value="1"/>
</dbReference>
<keyword evidence="5 10" id="KW-0660">Purine salvage</keyword>
<dbReference type="AlphaFoldDB" id="A0A0N4ZRK1"/>
<protein>
    <recommendedName>
        <fullName evidence="3 10">Adenosine kinase</fullName>
        <shortName evidence="10">AK</shortName>
        <ecNumber evidence="3 10">2.7.1.20</ecNumber>
    </recommendedName>
    <alternativeName>
        <fullName evidence="10">Adenosine 5'-phosphotransferase</fullName>
    </alternativeName>
</protein>
<organism evidence="12 13">
    <name type="scientific">Parastrongyloides trichosuri</name>
    <name type="common">Possum-specific nematode worm</name>
    <dbReference type="NCBI Taxonomy" id="131310"/>
    <lineage>
        <taxon>Eukaryota</taxon>
        <taxon>Metazoa</taxon>
        <taxon>Ecdysozoa</taxon>
        <taxon>Nematoda</taxon>
        <taxon>Chromadorea</taxon>
        <taxon>Rhabditida</taxon>
        <taxon>Tylenchina</taxon>
        <taxon>Panagrolaimomorpha</taxon>
        <taxon>Strongyloidoidea</taxon>
        <taxon>Strongyloididae</taxon>
        <taxon>Parastrongyloides</taxon>
    </lineage>
</organism>
<evidence type="ECO:0000313" key="12">
    <source>
        <dbReference type="Proteomes" id="UP000038045"/>
    </source>
</evidence>
<dbReference type="InterPro" id="IPR001805">
    <property type="entry name" value="Adenokinase"/>
</dbReference>
<dbReference type="GO" id="GO:0005524">
    <property type="term" value="F:ATP binding"/>
    <property type="evidence" value="ECO:0007669"/>
    <property type="project" value="UniProtKB-UniRule"/>
</dbReference>
<keyword evidence="6 10" id="KW-0547">Nucleotide-binding</keyword>
<feature type="domain" description="Carbohydrate kinase PfkB" evidence="11">
    <location>
        <begin position="34"/>
        <end position="338"/>
    </location>
</feature>
<dbReference type="InterPro" id="IPR029056">
    <property type="entry name" value="Ribokinase-like"/>
</dbReference>
<dbReference type="PRINTS" id="PR00989">
    <property type="entry name" value="ADENOKINASE"/>
</dbReference>
<dbReference type="PROSITE" id="PS00584">
    <property type="entry name" value="PFKB_KINASES_2"/>
    <property type="match status" value="1"/>
</dbReference>
<dbReference type="Gene3D" id="3.30.1110.10">
    <property type="match status" value="1"/>
</dbReference>
<dbReference type="PANTHER" id="PTHR45769:SF3">
    <property type="entry name" value="ADENOSINE KINASE"/>
    <property type="match status" value="1"/>
</dbReference>
<dbReference type="Pfam" id="PF00294">
    <property type="entry name" value="PfkB"/>
    <property type="match status" value="1"/>
</dbReference>
<comment type="subunit">
    <text evidence="10">Monomer.</text>
</comment>
<comment type="similarity">
    <text evidence="2 10">Belongs to the carbohydrate kinase PfkB family.</text>
</comment>
<dbReference type="CDD" id="cd01168">
    <property type="entry name" value="adenosine_kinase"/>
    <property type="match status" value="1"/>
</dbReference>
<keyword evidence="8 10" id="KW-0067">ATP-binding</keyword>
<sequence>MAQNIEEGILLGLCNPLLDIQTTVDEAFLKKYKLKSNDAILADESHQELFRELESMENIEYIPGGSAQNSFRVCQWIVKKEKVCTFFGAIGNDKNGETLKEKSILAGVNVKYQVNPSVRTGRCAALITDTHRSLVADLGAANTFTINHLEEDDNAALIEKAKFFYISGFFLTVCPPAIQKVASHAANNNKVLCMNLSAPFICQLFKEPMNAALPYVDILFGNETEAVAYAKANDYKTEDLKEIALKLSEHKKINIERKRLVIITQGHEPVIVCNDGKITEHVVNLLSKEKIIDTNGAGDAFVGGYLSQLIQGKDVEECIKCANFAASTIIQHHGCTFPAKCTYGENDKNGNI</sequence>
<evidence type="ECO:0000259" key="11">
    <source>
        <dbReference type="Pfam" id="PF00294"/>
    </source>
</evidence>
<reference evidence="13" key="1">
    <citation type="submission" date="2017-02" db="UniProtKB">
        <authorList>
            <consortium name="WormBaseParasite"/>
        </authorList>
    </citation>
    <scope>IDENTIFICATION</scope>
</reference>
<dbReference type="UniPathway" id="UPA00588">
    <property type="reaction ID" value="UER00659"/>
</dbReference>
<dbReference type="WBParaSite" id="PTRK_0001113700.1">
    <property type="protein sequence ID" value="PTRK_0001113700.1"/>
    <property type="gene ID" value="PTRK_0001113700"/>
</dbReference>
<keyword evidence="12" id="KW-1185">Reference proteome</keyword>
<evidence type="ECO:0000256" key="8">
    <source>
        <dbReference type="ARBA" id="ARBA00022840"/>
    </source>
</evidence>
<evidence type="ECO:0000256" key="2">
    <source>
        <dbReference type="ARBA" id="ARBA00010688"/>
    </source>
</evidence>
<accession>A0A0N4ZRK1</accession>
<evidence type="ECO:0000256" key="6">
    <source>
        <dbReference type="ARBA" id="ARBA00022741"/>
    </source>
</evidence>
<evidence type="ECO:0000256" key="3">
    <source>
        <dbReference type="ARBA" id="ARBA00012119"/>
    </source>
</evidence>
<dbReference type="FunFam" id="3.40.1190.20:FF:000006">
    <property type="entry name" value="Adenosine kinase 2"/>
    <property type="match status" value="1"/>
</dbReference>
<name>A0A0N4ZRK1_PARTI</name>
<evidence type="ECO:0000256" key="1">
    <source>
        <dbReference type="ARBA" id="ARBA00004801"/>
    </source>
</evidence>
<dbReference type="SUPFAM" id="SSF53613">
    <property type="entry name" value="Ribokinase-like"/>
    <property type="match status" value="1"/>
</dbReference>
<comment type="catalytic activity">
    <reaction evidence="10">
        <text>adenosine + ATP = AMP + ADP + H(+)</text>
        <dbReference type="Rhea" id="RHEA:20824"/>
        <dbReference type="ChEBI" id="CHEBI:15378"/>
        <dbReference type="ChEBI" id="CHEBI:16335"/>
        <dbReference type="ChEBI" id="CHEBI:30616"/>
        <dbReference type="ChEBI" id="CHEBI:456215"/>
        <dbReference type="ChEBI" id="CHEBI:456216"/>
        <dbReference type="EC" id="2.7.1.20"/>
    </reaction>
</comment>
<feature type="active site" description="Proton acceptor" evidence="9">
    <location>
        <position position="299"/>
    </location>
</feature>
<keyword evidence="10" id="KW-0460">Magnesium</keyword>
<comment type="subcellular location">
    <subcellularLocation>
        <location evidence="10">Nucleus</location>
    </subcellularLocation>
</comment>
<dbReference type="EC" id="2.7.1.20" evidence="3 10"/>
<evidence type="ECO:0000256" key="9">
    <source>
        <dbReference type="PIRSR" id="PIRSR601805-1"/>
    </source>
</evidence>
<dbReference type="InterPro" id="IPR011611">
    <property type="entry name" value="PfkB_dom"/>
</dbReference>
<keyword evidence="7 10" id="KW-0418">Kinase</keyword>
<dbReference type="STRING" id="131310.A0A0N4ZRK1"/>
<dbReference type="PANTHER" id="PTHR45769">
    <property type="entry name" value="ADENOSINE KINASE"/>
    <property type="match status" value="1"/>
</dbReference>
<dbReference type="GO" id="GO:0004001">
    <property type="term" value="F:adenosine kinase activity"/>
    <property type="evidence" value="ECO:0007669"/>
    <property type="project" value="UniProtKB-UniRule"/>
</dbReference>
<evidence type="ECO:0000256" key="4">
    <source>
        <dbReference type="ARBA" id="ARBA00022679"/>
    </source>
</evidence>
<dbReference type="GO" id="GO:0005634">
    <property type="term" value="C:nucleus"/>
    <property type="evidence" value="ECO:0007669"/>
    <property type="project" value="UniProtKB-SubCell"/>
</dbReference>